<evidence type="ECO:0000313" key="3">
    <source>
        <dbReference type="Proteomes" id="UP000285301"/>
    </source>
</evidence>
<dbReference type="OrthoDB" id="331341at2759"/>
<organism evidence="2 3">
    <name type="scientific">Dinothrombium tinctorium</name>
    <dbReference type="NCBI Taxonomy" id="1965070"/>
    <lineage>
        <taxon>Eukaryota</taxon>
        <taxon>Metazoa</taxon>
        <taxon>Ecdysozoa</taxon>
        <taxon>Arthropoda</taxon>
        <taxon>Chelicerata</taxon>
        <taxon>Arachnida</taxon>
        <taxon>Acari</taxon>
        <taxon>Acariformes</taxon>
        <taxon>Trombidiformes</taxon>
        <taxon>Prostigmata</taxon>
        <taxon>Anystina</taxon>
        <taxon>Parasitengona</taxon>
        <taxon>Trombidioidea</taxon>
        <taxon>Trombidiidae</taxon>
        <taxon>Dinothrombium</taxon>
    </lineage>
</organism>
<feature type="region of interest" description="Disordered" evidence="1">
    <location>
        <begin position="1"/>
        <end position="52"/>
    </location>
</feature>
<feature type="region of interest" description="Disordered" evidence="1">
    <location>
        <begin position="153"/>
        <end position="180"/>
    </location>
</feature>
<proteinExistence type="predicted"/>
<sequence length="225" mass="25807">MSKRKVQFEDDDCSQGTSDGPSKKRNSLDSDSDDEREDTSKYTFLDENEFDGEEEGIARLEDDVKFTPFNLNEELEEGHFDKDGTYIFSKKEEIRDWWLDNIDQSQIANVDAIKKRESSDEEDEESDIDLAKLYEDIIAFLNPNETVSKAMQRLGKSSKRTVNKGKRDEQSTKSDNSDREKLMTLITLADRILQCGDTDIYEKTYDQLKYNASISSSSAPSESKP</sequence>
<dbReference type="PANTHER" id="PTHR13138">
    <property type="entry name" value="PROTEIN LIN1"/>
    <property type="match status" value="1"/>
</dbReference>
<dbReference type="AlphaFoldDB" id="A0A443RKZ5"/>
<feature type="compositionally biased region" description="Basic and acidic residues" evidence="1">
    <location>
        <begin position="165"/>
        <end position="180"/>
    </location>
</feature>
<dbReference type="PANTHER" id="PTHR13138:SF3">
    <property type="entry name" value="CD2 ANTIGEN CYTOPLASMIC TAIL-BINDING PROTEIN 2"/>
    <property type="match status" value="1"/>
</dbReference>
<reference evidence="2 3" key="1">
    <citation type="journal article" date="2018" name="Gigascience">
        <title>Genomes of trombidid mites reveal novel predicted allergens and laterally-transferred genes associated with secondary metabolism.</title>
        <authorList>
            <person name="Dong X."/>
            <person name="Chaisiri K."/>
            <person name="Xia D."/>
            <person name="Armstrong S.D."/>
            <person name="Fang Y."/>
            <person name="Donnelly M.J."/>
            <person name="Kadowaki T."/>
            <person name="McGarry J.W."/>
            <person name="Darby A.C."/>
            <person name="Makepeace B.L."/>
        </authorList>
    </citation>
    <scope>NUCLEOTIDE SEQUENCE [LARGE SCALE GENOMIC DNA]</scope>
    <source>
        <strain evidence="2">UoL-WK</strain>
    </source>
</reference>
<protein>
    <submittedName>
        <fullName evidence="2">CD2 antigen cytoplasmic tail-binding protein 2-like protein</fullName>
    </submittedName>
</protein>
<comment type="caution">
    <text evidence="2">The sequence shown here is derived from an EMBL/GenBank/DDBJ whole genome shotgun (WGS) entry which is preliminary data.</text>
</comment>
<dbReference type="EMBL" id="NCKU01000340">
    <property type="protein sequence ID" value="RWS15918.1"/>
    <property type="molecule type" value="Genomic_DNA"/>
</dbReference>
<evidence type="ECO:0000313" key="2">
    <source>
        <dbReference type="EMBL" id="RWS15918.1"/>
    </source>
</evidence>
<keyword evidence="3" id="KW-1185">Reference proteome</keyword>
<dbReference type="STRING" id="1965070.A0A443RKZ5"/>
<dbReference type="InterPro" id="IPR039905">
    <property type="entry name" value="CD2BP2/Lin1"/>
</dbReference>
<dbReference type="Proteomes" id="UP000285301">
    <property type="component" value="Unassembled WGS sequence"/>
</dbReference>
<evidence type="ECO:0000256" key="1">
    <source>
        <dbReference type="SAM" id="MobiDB-lite"/>
    </source>
</evidence>
<name>A0A443RKZ5_9ACAR</name>
<dbReference type="GO" id="GO:0005682">
    <property type="term" value="C:U5 snRNP"/>
    <property type="evidence" value="ECO:0007669"/>
    <property type="project" value="InterPro"/>
</dbReference>
<gene>
    <name evidence="2" type="ORF">B4U79_02284</name>
</gene>
<accession>A0A443RKZ5</accession>